<dbReference type="GO" id="GO:0046872">
    <property type="term" value="F:metal ion binding"/>
    <property type="evidence" value="ECO:0007669"/>
    <property type="project" value="UniProtKB-UniRule"/>
</dbReference>
<dbReference type="Gene3D" id="1.10.520.10">
    <property type="match status" value="1"/>
</dbReference>
<comment type="similarity">
    <text evidence="3">Belongs to the peroxidase family. Ascorbate peroxidase subfamily.</text>
</comment>
<gene>
    <name evidence="21" type="ORF">H6P81_012232</name>
</gene>
<keyword evidence="13 19" id="KW-0376">Hydrogen peroxide</keyword>
<feature type="signal peptide" evidence="19">
    <location>
        <begin position="1"/>
        <end position="21"/>
    </location>
</feature>
<comment type="caution">
    <text evidence="21">The sequence shown here is derived from an EMBL/GenBank/DDBJ whole genome shotgun (WGS) entry which is preliminary data.</text>
</comment>
<evidence type="ECO:0000313" key="22">
    <source>
        <dbReference type="Proteomes" id="UP000825729"/>
    </source>
</evidence>
<feature type="binding site" evidence="16">
    <location>
        <position position="79"/>
    </location>
    <ligand>
        <name>Ca(2+)</name>
        <dbReference type="ChEBI" id="CHEBI:29108"/>
        <label>1</label>
    </ligand>
</feature>
<dbReference type="GO" id="GO:0042744">
    <property type="term" value="P:hydrogen peroxide catabolic process"/>
    <property type="evidence" value="ECO:0007669"/>
    <property type="project" value="UniProtKB-KW"/>
</dbReference>
<dbReference type="GO" id="GO:0006979">
    <property type="term" value="P:response to oxidative stress"/>
    <property type="evidence" value="ECO:0007669"/>
    <property type="project" value="UniProtKB-UniRule"/>
</dbReference>
<evidence type="ECO:0000256" key="18">
    <source>
        <dbReference type="PIRSR" id="PIRSR600823-5"/>
    </source>
</evidence>
<feature type="binding site" evidence="15">
    <location>
        <position position="177"/>
    </location>
    <ligand>
        <name>substrate</name>
    </ligand>
</feature>
<keyword evidence="12 18" id="KW-1015">Disulfide bond</keyword>
<keyword evidence="11 16" id="KW-0408">Iron</keyword>
<feature type="active site" description="Proton acceptor" evidence="14">
    <location>
        <position position="78"/>
    </location>
</feature>
<dbReference type="EC" id="1.11.1.7" evidence="4 19"/>
<comment type="similarity">
    <text evidence="19">Belongs to the peroxidase family. Classical plant (class III) peroxidase subfamily.</text>
</comment>
<evidence type="ECO:0000256" key="2">
    <source>
        <dbReference type="ARBA" id="ARBA00002322"/>
    </source>
</evidence>
<protein>
    <recommendedName>
        <fullName evidence="4 19">Peroxidase</fullName>
        <ecNumber evidence="4 19">1.11.1.7</ecNumber>
    </recommendedName>
</protein>
<comment type="catalytic activity">
    <reaction evidence="1 19">
        <text>2 a phenolic donor + H2O2 = 2 a phenolic radical donor + 2 H2O</text>
        <dbReference type="Rhea" id="RHEA:56136"/>
        <dbReference type="ChEBI" id="CHEBI:15377"/>
        <dbReference type="ChEBI" id="CHEBI:16240"/>
        <dbReference type="ChEBI" id="CHEBI:139520"/>
        <dbReference type="ChEBI" id="CHEBI:139521"/>
        <dbReference type="EC" id="1.11.1.7"/>
    </reaction>
</comment>
<evidence type="ECO:0000256" key="9">
    <source>
        <dbReference type="ARBA" id="ARBA00022837"/>
    </source>
</evidence>
<dbReference type="PROSITE" id="PS00435">
    <property type="entry name" value="PEROXIDASE_1"/>
    <property type="match status" value="1"/>
</dbReference>
<evidence type="ECO:0000256" key="10">
    <source>
        <dbReference type="ARBA" id="ARBA00023002"/>
    </source>
</evidence>
<evidence type="ECO:0000256" key="3">
    <source>
        <dbReference type="ARBA" id="ARBA00006873"/>
    </source>
</evidence>
<dbReference type="GO" id="GO:0005576">
    <property type="term" value="C:extracellular region"/>
    <property type="evidence" value="ECO:0007669"/>
    <property type="project" value="UniProtKB-SubCell"/>
</dbReference>
<feature type="binding site" description="axial binding residue" evidence="16">
    <location>
        <position position="207"/>
    </location>
    <ligand>
        <name>heme b</name>
        <dbReference type="ChEBI" id="CHEBI:60344"/>
    </ligand>
    <ligandPart>
        <name>Fe</name>
        <dbReference type="ChEBI" id="CHEBI:18248"/>
    </ligandPart>
</feature>
<name>A0AAV7EBL8_ARIFI</name>
<evidence type="ECO:0000256" key="1">
    <source>
        <dbReference type="ARBA" id="ARBA00000189"/>
    </source>
</evidence>
<evidence type="ECO:0000313" key="21">
    <source>
        <dbReference type="EMBL" id="KAG9446104.1"/>
    </source>
</evidence>
<feature type="binding site" evidence="16">
    <location>
        <position position="86"/>
    </location>
    <ligand>
        <name>Ca(2+)</name>
        <dbReference type="ChEBI" id="CHEBI:29108"/>
        <label>1</label>
    </ligand>
</feature>
<feature type="binding site" evidence="16">
    <location>
        <position position="208"/>
    </location>
    <ligand>
        <name>Ca(2+)</name>
        <dbReference type="ChEBI" id="CHEBI:29108"/>
        <label>2</label>
    </ligand>
</feature>
<organism evidence="21 22">
    <name type="scientific">Aristolochia fimbriata</name>
    <name type="common">White veined hardy Dutchman's pipe vine</name>
    <dbReference type="NCBI Taxonomy" id="158543"/>
    <lineage>
        <taxon>Eukaryota</taxon>
        <taxon>Viridiplantae</taxon>
        <taxon>Streptophyta</taxon>
        <taxon>Embryophyta</taxon>
        <taxon>Tracheophyta</taxon>
        <taxon>Spermatophyta</taxon>
        <taxon>Magnoliopsida</taxon>
        <taxon>Magnoliidae</taxon>
        <taxon>Piperales</taxon>
        <taxon>Aristolochiaceae</taxon>
        <taxon>Aristolochia</taxon>
    </lineage>
</organism>
<dbReference type="PROSITE" id="PS00436">
    <property type="entry name" value="PEROXIDASE_2"/>
    <property type="match status" value="1"/>
</dbReference>
<feature type="binding site" evidence="16">
    <location>
        <position position="263"/>
    </location>
    <ligand>
        <name>Ca(2+)</name>
        <dbReference type="ChEBI" id="CHEBI:29108"/>
        <label>2</label>
    </ligand>
</feature>
<dbReference type="InterPro" id="IPR019793">
    <property type="entry name" value="Peroxidases_heam-ligand_BS"/>
</dbReference>
<dbReference type="InterPro" id="IPR010255">
    <property type="entry name" value="Haem_peroxidase_sf"/>
</dbReference>
<feature type="binding site" evidence="16">
    <location>
        <position position="82"/>
    </location>
    <ligand>
        <name>Ca(2+)</name>
        <dbReference type="ChEBI" id="CHEBI:29108"/>
        <label>1</label>
    </ligand>
</feature>
<keyword evidence="22" id="KW-1185">Reference proteome</keyword>
<dbReference type="InterPro" id="IPR000823">
    <property type="entry name" value="Peroxidase_pln"/>
</dbReference>
<dbReference type="GO" id="GO:0140825">
    <property type="term" value="F:lactoperoxidase activity"/>
    <property type="evidence" value="ECO:0007669"/>
    <property type="project" value="UniProtKB-EC"/>
</dbReference>
<evidence type="ECO:0000259" key="20">
    <source>
        <dbReference type="PROSITE" id="PS50873"/>
    </source>
</evidence>
<keyword evidence="19" id="KW-0732">Signal</keyword>
<dbReference type="PANTHER" id="PTHR31517:SF59">
    <property type="entry name" value="PEROXIDASE"/>
    <property type="match status" value="1"/>
</dbReference>
<dbReference type="InterPro" id="IPR019794">
    <property type="entry name" value="Peroxidases_AS"/>
</dbReference>
<dbReference type="Proteomes" id="UP000825729">
    <property type="component" value="Unassembled WGS sequence"/>
</dbReference>
<dbReference type="FunFam" id="1.10.420.10:FF:000001">
    <property type="entry name" value="Peroxidase"/>
    <property type="match status" value="1"/>
</dbReference>
<evidence type="ECO:0000256" key="19">
    <source>
        <dbReference type="RuleBase" id="RU362060"/>
    </source>
</evidence>
<accession>A0AAV7EBL8</accession>
<dbReference type="PRINTS" id="PR00458">
    <property type="entry name" value="PEROXIDASE"/>
</dbReference>
<keyword evidence="10 19" id="KW-0560">Oxidoreductase</keyword>
<evidence type="ECO:0000256" key="4">
    <source>
        <dbReference type="ARBA" id="ARBA00012313"/>
    </source>
</evidence>
<dbReference type="InterPro" id="IPR002016">
    <property type="entry name" value="Haem_peroxidase"/>
</dbReference>
<feature type="chain" id="PRO_5043103736" description="Peroxidase" evidence="19">
    <location>
        <begin position="22"/>
        <end position="340"/>
    </location>
</feature>
<comment type="cofactor">
    <cofactor evidence="16 19">
        <name>heme b</name>
        <dbReference type="ChEBI" id="CHEBI:60344"/>
    </cofactor>
    <text evidence="16 19">Binds 1 heme b (iron(II)-protoporphyrin IX) group per subunit.</text>
</comment>
<evidence type="ECO:0000256" key="17">
    <source>
        <dbReference type="PIRSR" id="PIRSR600823-4"/>
    </source>
</evidence>
<keyword evidence="9 16" id="KW-0106">Calcium</keyword>
<dbReference type="EMBL" id="JAINDJ010000005">
    <property type="protein sequence ID" value="KAG9446104.1"/>
    <property type="molecule type" value="Genomic_DNA"/>
</dbReference>
<feature type="domain" description="Plant heme peroxidase family profile" evidence="20">
    <location>
        <begin position="37"/>
        <end position="340"/>
    </location>
</feature>
<feature type="disulfide bond" evidence="18">
    <location>
        <begin position="135"/>
        <end position="336"/>
    </location>
</feature>
<keyword evidence="6 19" id="KW-0575">Peroxidase</keyword>
<feature type="binding site" evidence="16">
    <location>
        <position position="101"/>
    </location>
    <ligand>
        <name>Ca(2+)</name>
        <dbReference type="ChEBI" id="CHEBI:29108"/>
        <label>1</label>
    </ligand>
</feature>
<keyword evidence="5 19" id="KW-0964">Secreted</keyword>
<sequence>MSMLLLAISAVFSVFFILVRSSDSFSSNVTGKGYSSALSVDFYSHTCPQLEQLVLSVTSQQLKESPVSGPATIRLFFHDCFVEGCDASILISSKRGSPLAERDARYNRNLRAEAFSTIQKAKDLVESNCPGVVSCADILAIAARDFVHLTGGPYYALKKGRKDGRTSMASKVKANLPTSNATTDELISLFGSKGLSHEDLVVLSGAHTIGFAHCNQFSGRLYNYRHSKKPDPSIDPRLLKALRMSCPHRGGNKDVVAPFDINTPFAFDHAYYANLMGNLGLLATDQGLFLDARTKPLVQLLAKDKAKFFEAFSLAMDKMGSIGVKVGNQGEVRKDCSRLT</sequence>
<dbReference type="FunFam" id="1.10.520.10:FF:000008">
    <property type="entry name" value="Peroxidase"/>
    <property type="match status" value="1"/>
</dbReference>
<feature type="disulfide bond" evidence="18">
    <location>
        <begin position="214"/>
        <end position="246"/>
    </location>
</feature>
<dbReference type="PANTHER" id="PTHR31517">
    <property type="match status" value="1"/>
</dbReference>
<dbReference type="AlphaFoldDB" id="A0AAV7EBL8"/>
<dbReference type="GO" id="GO:0020037">
    <property type="term" value="F:heme binding"/>
    <property type="evidence" value="ECO:0007669"/>
    <property type="project" value="UniProtKB-UniRule"/>
</dbReference>
<comment type="cofactor">
    <cofactor evidence="16 19">
        <name>Ca(2+)</name>
        <dbReference type="ChEBI" id="CHEBI:29108"/>
    </cofactor>
    <text evidence="16 19">Binds 2 calcium ions per subunit.</text>
</comment>
<evidence type="ECO:0000256" key="8">
    <source>
        <dbReference type="ARBA" id="ARBA00022723"/>
    </source>
</evidence>
<comment type="function">
    <text evidence="2">Removal of H(2)O(2), oxidation of toxic reductants, biosynthesis and degradation of lignin, suberization, auxin catabolism, response to environmental stresses such as wounding, pathogen attack and oxidative stress. These functions might be dependent on each isozyme/isoform in each plant tissue.</text>
</comment>
<evidence type="ECO:0000256" key="14">
    <source>
        <dbReference type="PIRSR" id="PIRSR600823-1"/>
    </source>
</evidence>
<reference evidence="21 22" key="1">
    <citation type="submission" date="2021-07" db="EMBL/GenBank/DDBJ databases">
        <title>The Aristolochia fimbriata genome: insights into angiosperm evolution, floral development and chemical biosynthesis.</title>
        <authorList>
            <person name="Jiao Y."/>
        </authorList>
    </citation>
    <scope>NUCLEOTIDE SEQUENCE [LARGE SCALE GENOMIC DNA]</scope>
    <source>
        <strain evidence="21">IBCAS-2021</strain>
        <tissue evidence="21">Leaf</tissue>
    </source>
</reference>
<feature type="binding site" evidence="16">
    <location>
        <position position="88"/>
    </location>
    <ligand>
        <name>Ca(2+)</name>
        <dbReference type="ChEBI" id="CHEBI:29108"/>
        <label>1</label>
    </ligand>
</feature>
<evidence type="ECO:0000256" key="13">
    <source>
        <dbReference type="ARBA" id="ARBA00023324"/>
    </source>
</evidence>
<feature type="site" description="Transition state stabilizer" evidence="17">
    <location>
        <position position="74"/>
    </location>
</feature>
<feature type="disulfide bond" evidence="18">
    <location>
        <begin position="47"/>
        <end position="129"/>
    </location>
</feature>
<dbReference type="Pfam" id="PF00141">
    <property type="entry name" value="peroxidase"/>
    <property type="match status" value="1"/>
</dbReference>
<dbReference type="PRINTS" id="PR00461">
    <property type="entry name" value="PLPEROXIDASE"/>
</dbReference>
<dbReference type="PROSITE" id="PS50873">
    <property type="entry name" value="PEROXIDASE_4"/>
    <property type="match status" value="1"/>
</dbReference>
<evidence type="ECO:0000256" key="16">
    <source>
        <dbReference type="PIRSR" id="PIRSR600823-3"/>
    </source>
</evidence>
<feature type="binding site" evidence="16">
    <location>
        <position position="84"/>
    </location>
    <ligand>
        <name>Ca(2+)</name>
        <dbReference type="ChEBI" id="CHEBI:29108"/>
        <label>1</label>
    </ligand>
</feature>
<proteinExistence type="inferred from homology"/>
<evidence type="ECO:0000256" key="7">
    <source>
        <dbReference type="ARBA" id="ARBA00022617"/>
    </source>
</evidence>
<comment type="subcellular location">
    <subcellularLocation>
        <location evidence="19">Secreted</location>
    </subcellularLocation>
</comment>
<evidence type="ECO:0000256" key="11">
    <source>
        <dbReference type="ARBA" id="ARBA00023004"/>
    </source>
</evidence>
<dbReference type="SUPFAM" id="SSF48113">
    <property type="entry name" value="Heme-dependent peroxidases"/>
    <property type="match status" value="1"/>
</dbReference>
<keyword evidence="8 16" id="KW-0479">Metal-binding</keyword>
<feature type="disulfide bond" evidence="18">
    <location>
        <begin position="80"/>
        <end position="85"/>
    </location>
</feature>
<evidence type="ECO:0000256" key="6">
    <source>
        <dbReference type="ARBA" id="ARBA00022559"/>
    </source>
</evidence>
<feature type="binding site" evidence="16">
    <location>
        <position position="268"/>
    </location>
    <ligand>
        <name>Ca(2+)</name>
        <dbReference type="ChEBI" id="CHEBI:29108"/>
        <label>2</label>
    </ligand>
</feature>
<keyword evidence="7 19" id="KW-0349">Heme</keyword>
<evidence type="ECO:0000256" key="12">
    <source>
        <dbReference type="ARBA" id="ARBA00023157"/>
    </source>
</evidence>
<dbReference type="InterPro" id="IPR033905">
    <property type="entry name" value="Secretory_peroxidase"/>
</dbReference>
<dbReference type="CDD" id="cd00693">
    <property type="entry name" value="secretory_peroxidase"/>
    <property type="match status" value="1"/>
</dbReference>
<feature type="binding site" evidence="16">
    <location>
        <position position="260"/>
    </location>
    <ligand>
        <name>Ca(2+)</name>
        <dbReference type="ChEBI" id="CHEBI:29108"/>
        <label>2</label>
    </ligand>
</feature>
<evidence type="ECO:0000256" key="15">
    <source>
        <dbReference type="PIRSR" id="PIRSR600823-2"/>
    </source>
</evidence>
<evidence type="ECO:0000256" key="5">
    <source>
        <dbReference type="ARBA" id="ARBA00022525"/>
    </source>
</evidence>
<dbReference type="Gene3D" id="1.10.420.10">
    <property type="entry name" value="Peroxidase, domain 2"/>
    <property type="match status" value="1"/>
</dbReference>